<dbReference type="InterPro" id="IPR046219">
    <property type="entry name" value="DUF6252"/>
</dbReference>
<gene>
    <name evidence="1" type="ORF">LX97_01129</name>
</gene>
<dbReference type="PROSITE" id="PS51257">
    <property type="entry name" value="PROKAR_LIPOPROTEIN"/>
    <property type="match status" value="1"/>
</dbReference>
<evidence type="ECO:0000313" key="1">
    <source>
        <dbReference type="EMBL" id="PZX44120.1"/>
    </source>
</evidence>
<evidence type="ECO:0008006" key="3">
    <source>
        <dbReference type="Google" id="ProtNLM"/>
    </source>
</evidence>
<accession>A0ABX5Q2A8</accession>
<organism evidence="1 2">
    <name type="scientific">Nonlabens dokdonensis</name>
    <dbReference type="NCBI Taxonomy" id="328515"/>
    <lineage>
        <taxon>Bacteria</taxon>
        <taxon>Pseudomonadati</taxon>
        <taxon>Bacteroidota</taxon>
        <taxon>Flavobacteriia</taxon>
        <taxon>Flavobacteriales</taxon>
        <taxon>Flavobacteriaceae</taxon>
        <taxon>Nonlabens</taxon>
    </lineage>
</organism>
<name>A0ABX5Q2A8_9FLAO</name>
<reference evidence="1 2" key="1">
    <citation type="submission" date="2018-06" db="EMBL/GenBank/DDBJ databases">
        <title>Genomic Encyclopedia of Archaeal and Bacterial Type Strains, Phase II (KMG-II): from individual species to whole genera.</title>
        <authorList>
            <person name="Goeker M."/>
        </authorList>
    </citation>
    <scope>NUCLEOTIDE SEQUENCE [LARGE SCALE GENOMIC DNA]</scope>
    <source>
        <strain evidence="1 2">DSM 17205</strain>
    </source>
</reference>
<dbReference type="RefSeq" id="WP_015361960.1">
    <property type="nucleotide sequence ID" value="NZ_QKZR01000001.1"/>
</dbReference>
<dbReference type="EMBL" id="QKZR01000001">
    <property type="protein sequence ID" value="PZX44120.1"/>
    <property type="molecule type" value="Genomic_DNA"/>
</dbReference>
<dbReference type="Proteomes" id="UP000248584">
    <property type="component" value="Unassembled WGS sequence"/>
</dbReference>
<keyword evidence="2" id="KW-1185">Reference proteome</keyword>
<dbReference type="Pfam" id="PF19765">
    <property type="entry name" value="DUF6252"/>
    <property type="match status" value="1"/>
</dbReference>
<comment type="caution">
    <text evidence="1">The sequence shown here is derived from an EMBL/GenBank/DDBJ whole genome shotgun (WGS) entry which is preliminary data.</text>
</comment>
<evidence type="ECO:0000313" key="2">
    <source>
        <dbReference type="Proteomes" id="UP000248584"/>
    </source>
</evidence>
<proteinExistence type="predicted"/>
<protein>
    <recommendedName>
        <fullName evidence="3">Lipoprotein</fullName>
    </recommendedName>
</protein>
<sequence>MKYLFDYLSFRASEARARYGISLILIAILFSISSCDSDDDNPQDPVSQLPPETMTGANTFGALLDGEPFIPSGGTNPLDCVYQLINGERFFNLQGNKRNENFNLIRLSLSTNAKELEEGEAYQLIDNSVGNAFARYSFSTNATFTNQSSSGVLRITKLDLNAQIVSGTFSFDIIDFEGNLREIRNGRFDMRFTQ</sequence>